<keyword evidence="1" id="KW-0479">Metal-binding</keyword>
<dbReference type="InterPro" id="IPR002933">
    <property type="entry name" value="Peptidase_M20"/>
</dbReference>
<dbReference type="PANTHER" id="PTHR43808:SF32">
    <property type="entry name" value="ARGE_DAPE-RELATED DEACYLASE"/>
    <property type="match status" value="1"/>
</dbReference>
<dbReference type="RefSeq" id="WP_179727238.1">
    <property type="nucleotide sequence ID" value="NZ_BAABEF010000001.1"/>
</dbReference>
<reference evidence="3 4" key="1">
    <citation type="submission" date="2020-07" db="EMBL/GenBank/DDBJ databases">
        <title>Sequencing the genomes of 1000 actinobacteria strains.</title>
        <authorList>
            <person name="Klenk H.-P."/>
        </authorList>
    </citation>
    <scope>NUCLEOTIDE SEQUENCE [LARGE SCALE GENOMIC DNA]</scope>
    <source>
        <strain evidence="3 4">DSM 19082</strain>
    </source>
</reference>
<dbReference type="InterPro" id="IPR050072">
    <property type="entry name" value="Peptidase_M20A"/>
</dbReference>
<dbReference type="GO" id="GO:0046872">
    <property type="term" value="F:metal ion binding"/>
    <property type="evidence" value="ECO:0007669"/>
    <property type="project" value="UniProtKB-KW"/>
</dbReference>
<keyword evidence="2" id="KW-0378">Hydrolase</keyword>
<dbReference type="PANTHER" id="PTHR43808">
    <property type="entry name" value="ACETYLORNITHINE DEACETYLASE"/>
    <property type="match status" value="1"/>
</dbReference>
<evidence type="ECO:0000313" key="4">
    <source>
        <dbReference type="Proteomes" id="UP000582231"/>
    </source>
</evidence>
<keyword evidence="4" id="KW-1185">Reference proteome</keyword>
<dbReference type="EMBL" id="JACCBF010000001">
    <property type="protein sequence ID" value="NYD31075.1"/>
    <property type="molecule type" value="Genomic_DNA"/>
</dbReference>
<dbReference type="SUPFAM" id="SSF53187">
    <property type="entry name" value="Zn-dependent exopeptidases"/>
    <property type="match status" value="1"/>
</dbReference>
<dbReference type="SUPFAM" id="SSF55031">
    <property type="entry name" value="Bacterial exopeptidase dimerisation domain"/>
    <property type="match status" value="1"/>
</dbReference>
<organism evidence="3 4">
    <name type="scientific">Nocardioides kongjuensis</name>
    <dbReference type="NCBI Taxonomy" id="349522"/>
    <lineage>
        <taxon>Bacteria</taxon>
        <taxon>Bacillati</taxon>
        <taxon>Actinomycetota</taxon>
        <taxon>Actinomycetes</taxon>
        <taxon>Propionibacteriales</taxon>
        <taxon>Nocardioidaceae</taxon>
        <taxon>Nocardioides</taxon>
    </lineage>
</organism>
<comment type="caution">
    <text evidence="3">The sequence shown here is derived from an EMBL/GenBank/DDBJ whole genome shotgun (WGS) entry which is preliminary data.</text>
</comment>
<dbReference type="AlphaFoldDB" id="A0A852RIY8"/>
<dbReference type="GO" id="GO:0016787">
    <property type="term" value="F:hydrolase activity"/>
    <property type="evidence" value="ECO:0007669"/>
    <property type="project" value="UniProtKB-KW"/>
</dbReference>
<dbReference type="Pfam" id="PF01546">
    <property type="entry name" value="Peptidase_M20"/>
    <property type="match status" value="1"/>
</dbReference>
<evidence type="ECO:0000313" key="3">
    <source>
        <dbReference type="EMBL" id="NYD31075.1"/>
    </source>
</evidence>
<accession>A0A852RIY8</accession>
<dbReference type="Gene3D" id="3.40.630.10">
    <property type="entry name" value="Zn peptidases"/>
    <property type="match status" value="2"/>
</dbReference>
<proteinExistence type="predicted"/>
<evidence type="ECO:0000256" key="2">
    <source>
        <dbReference type="ARBA" id="ARBA00022801"/>
    </source>
</evidence>
<dbReference type="InterPro" id="IPR036264">
    <property type="entry name" value="Bact_exopeptidase_dim_dom"/>
</dbReference>
<evidence type="ECO:0000256" key="1">
    <source>
        <dbReference type="ARBA" id="ARBA00022723"/>
    </source>
</evidence>
<dbReference type="Gene3D" id="3.30.70.360">
    <property type="match status" value="1"/>
</dbReference>
<dbReference type="Proteomes" id="UP000582231">
    <property type="component" value="Unassembled WGS sequence"/>
</dbReference>
<gene>
    <name evidence="3" type="ORF">BJ958_002621</name>
</gene>
<protein>
    <submittedName>
        <fullName evidence="3">Acetylornithine deacetylase/succinyl-diaminopimelate desuccinylase-like protein</fullName>
    </submittedName>
</protein>
<name>A0A852RIY8_9ACTN</name>
<sequence length="412" mass="43078">MDIERKVDAVLGHVTRERLLSAVTGVVDIASPTGGEGELARWLVERMDAAGLRAVEQRIDDEQSNAVGVLAGGNGPSVLLYAPIDTFTDDDAGATVHGDLVEGLGAGNPKGHAACVLVALEALAASGIELGGDVVAGFGAGGMPAFAPDDAARANTGHGVGATFLLERGFTTDHAVIAKPGWNVSHEEVGLVWLDVVVPGIHTYVGSRHRLPYRNAVALAGEVALRLEAWLEDYAERHETGTMRPQGIVSSVRGGLDHLAAATAASVRLRLDVRITPEQTPPSVTREVRAFLDEVGRELDVELTVTQIAAVPASHTAPSSEVVRAAVAAWETVAGESHTPITGNSGATDANILRLRGVPTARVGMPKVPAGPDGVPPDFTRGMNLVDLVEARRLVEILVRTVLLLQHAPGRD</sequence>